<dbReference type="EMBL" id="JAVRRT010000015">
    <property type="protein sequence ID" value="KAK5165906.1"/>
    <property type="molecule type" value="Genomic_DNA"/>
</dbReference>
<dbReference type="GeneID" id="89930162"/>
<dbReference type="RefSeq" id="XP_064655918.1">
    <property type="nucleotide sequence ID" value="XM_064806059.1"/>
</dbReference>
<dbReference type="Proteomes" id="UP001337655">
    <property type="component" value="Unassembled WGS sequence"/>
</dbReference>
<gene>
    <name evidence="1" type="ORF">LTR77_008830</name>
</gene>
<proteinExistence type="predicted"/>
<evidence type="ECO:0000313" key="1">
    <source>
        <dbReference type="EMBL" id="KAK5165906.1"/>
    </source>
</evidence>
<name>A0AAV9P0T6_9PEZI</name>
<evidence type="ECO:0000313" key="2">
    <source>
        <dbReference type="Proteomes" id="UP001337655"/>
    </source>
</evidence>
<keyword evidence="2" id="KW-1185">Reference proteome</keyword>
<sequence length="230" mass="25877">MSLPKALERMHLGQRSIIVPQPQLGEEAPAKVFSALAQQKHSLQQLQYSDKNFAMDQNDDLPEGCRGFAEFPQLRSIVLDGKHNHFITSALMDQHRTAPSLTSLTVKGRPSSRNRWTSMSISDKDTRWPAAAVAASRTLSELTMVMEKDYLTGRYTRIRADDCDALMRAGQTYKSRGILLRVYVLRSRGAVEPILYDEKEPLEELIYCSEEGPSAAFAQVMKRFAEEVPG</sequence>
<comment type="caution">
    <text evidence="1">The sequence shown here is derived from an EMBL/GenBank/DDBJ whole genome shotgun (WGS) entry which is preliminary data.</text>
</comment>
<organism evidence="1 2">
    <name type="scientific">Saxophila tyrrhenica</name>
    <dbReference type="NCBI Taxonomy" id="1690608"/>
    <lineage>
        <taxon>Eukaryota</taxon>
        <taxon>Fungi</taxon>
        <taxon>Dikarya</taxon>
        <taxon>Ascomycota</taxon>
        <taxon>Pezizomycotina</taxon>
        <taxon>Dothideomycetes</taxon>
        <taxon>Dothideomycetidae</taxon>
        <taxon>Mycosphaerellales</taxon>
        <taxon>Extremaceae</taxon>
        <taxon>Saxophila</taxon>
    </lineage>
</organism>
<dbReference type="AlphaFoldDB" id="A0AAV9P0T6"/>
<reference evidence="1 2" key="1">
    <citation type="submission" date="2023-08" db="EMBL/GenBank/DDBJ databases">
        <title>Black Yeasts Isolated from many extreme environments.</title>
        <authorList>
            <person name="Coleine C."/>
            <person name="Stajich J.E."/>
            <person name="Selbmann L."/>
        </authorList>
    </citation>
    <scope>NUCLEOTIDE SEQUENCE [LARGE SCALE GENOMIC DNA]</scope>
    <source>
        <strain evidence="1 2">CCFEE 5935</strain>
    </source>
</reference>
<accession>A0AAV9P0T6</accession>
<protein>
    <submittedName>
        <fullName evidence="1">Uncharacterized protein</fullName>
    </submittedName>
</protein>